<name>A0AAW9RNT6_9HYPH</name>
<dbReference type="EMBL" id="JAZHOF010000001">
    <property type="protein sequence ID" value="MEJ8570510.1"/>
    <property type="molecule type" value="Genomic_DNA"/>
</dbReference>
<evidence type="ECO:0000256" key="5">
    <source>
        <dbReference type="ARBA" id="ARBA00022692"/>
    </source>
</evidence>
<evidence type="ECO:0000256" key="4">
    <source>
        <dbReference type="ARBA" id="ARBA00022519"/>
    </source>
</evidence>
<keyword evidence="5 8" id="KW-0812">Transmembrane</keyword>
<organism evidence="9 10">
    <name type="scientific">Microbaculum marinum</name>
    <dbReference type="NCBI Taxonomy" id="1764581"/>
    <lineage>
        <taxon>Bacteria</taxon>
        <taxon>Pseudomonadati</taxon>
        <taxon>Pseudomonadota</taxon>
        <taxon>Alphaproteobacteria</taxon>
        <taxon>Hyphomicrobiales</taxon>
        <taxon>Tepidamorphaceae</taxon>
        <taxon>Microbaculum</taxon>
    </lineage>
</organism>
<evidence type="ECO:0000256" key="2">
    <source>
        <dbReference type="ARBA" id="ARBA00022448"/>
    </source>
</evidence>
<dbReference type="CDD" id="cd06579">
    <property type="entry name" value="TM_PBP1_transp_AraH_like"/>
    <property type="match status" value="1"/>
</dbReference>
<feature type="transmembrane region" description="Helical" evidence="8">
    <location>
        <begin position="268"/>
        <end position="298"/>
    </location>
</feature>
<keyword evidence="2" id="KW-0813">Transport</keyword>
<feature type="transmembrane region" description="Helical" evidence="8">
    <location>
        <begin position="33"/>
        <end position="55"/>
    </location>
</feature>
<keyword evidence="6 8" id="KW-1133">Transmembrane helix</keyword>
<feature type="transmembrane region" description="Helical" evidence="8">
    <location>
        <begin position="236"/>
        <end position="256"/>
    </location>
</feature>
<evidence type="ECO:0000256" key="1">
    <source>
        <dbReference type="ARBA" id="ARBA00004651"/>
    </source>
</evidence>
<dbReference type="PANTHER" id="PTHR32196">
    <property type="entry name" value="ABC TRANSPORTER PERMEASE PROTEIN YPHD-RELATED-RELATED"/>
    <property type="match status" value="1"/>
</dbReference>
<evidence type="ECO:0000313" key="10">
    <source>
        <dbReference type="Proteomes" id="UP001378188"/>
    </source>
</evidence>
<keyword evidence="7 8" id="KW-0472">Membrane</keyword>
<feature type="transmembrane region" description="Helical" evidence="8">
    <location>
        <begin position="132"/>
        <end position="153"/>
    </location>
</feature>
<feature type="transmembrane region" description="Helical" evidence="8">
    <location>
        <begin position="305"/>
        <end position="329"/>
    </location>
</feature>
<keyword evidence="3" id="KW-1003">Cell membrane</keyword>
<accession>A0AAW9RNT6</accession>
<sequence length="340" mass="35124">MPDRSGVRSASALDVAIAHQTHSVAGRLLSQQAFWIFLAAVIACVSLSLATETFATSQNLFNVTRNFAFVGIVALGMTVVIISGGIDLSVGSVLCLSAMVMAISMNAGVSFVLSAALAIGVSLLVGAVNGALIAYLRIPAFVVTLGMLSIARSAAMVLSDNKMVFQFGPDEDILFWVGGGSTFGIANPVIALVLFGLVTGGLLNWTRWGTHIFAVGANEKAAILTGISVRRTKVSVYMFSALMAGLAGILEAGWLGGVTTNLGQSMELTVIAATVIGGANLLGGAGTVFGSIVGAALIEVIRNCLILLGISTFWQGGFVGGFIILAVAFDRLRAYRDSEI</sequence>
<comment type="subcellular location">
    <subcellularLocation>
        <location evidence="1">Cell membrane</location>
        <topology evidence="1">Multi-pass membrane protein</topology>
    </subcellularLocation>
</comment>
<evidence type="ECO:0000256" key="3">
    <source>
        <dbReference type="ARBA" id="ARBA00022475"/>
    </source>
</evidence>
<dbReference type="PANTHER" id="PTHR32196:SF21">
    <property type="entry name" value="ABC TRANSPORTER PERMEASE PROTEIN YPHD-RELATED"/>
    <property type="match status" value="1"/>
</dbReference>
<dbReference type="RefSeq" id="WP_340328237.1">
    <property type="nucleotide sequence ID" value="NZ_JAZHOF010000001.1"/>
</dbReference>
<evidence type="ECO:0000256" key="6">
    <source>
        <dbReference type="ARBA" id="ARBA00022989"/>
    </source>
</evidence>
<protein>
    <submittedName>
        <fullName evidence="9">ABC transporter permease</fullName>
    </submittedName>
</protein>
<evidence type="ECO:0000256" key="7">
    <source>
        <dbReference type="ARBA" id="ARBA00023136"/>
    </source>
</evidence>
<evidence type="ECO:0000313" key="9">
    <source>
        <dbReference type="EMBL" id="MEJ8570510.1"/>
    </source>
</evidence>
<evidence type="ECO:0000256" key="8">
    <source>
        <dbReference type="SAM" id="Phobius"/>
    </source>
</evidence>
<dbReference type="AlphaFoldDB" id="A0AAW9RNT6"/>
<dbReference type="GO" id="GO:0022857">
    <property type="term" value="F:transmembrane transporter activity"/>
    <property type="evidence" value="ECO:0007669"/>
    <property type="project" value="InterPro"/>
</dbReference>
<dbReference type="GO" id="GO:0005886">
    <property type="term" value="C:plasma membrane"/>
    <property type="evidence" value="ECO:0007669"/>
    <property type="project" value="UniProtKB-SubCell"/>
</dbReference>
<reference evidence="9 10" key="1">
    <citation type="submission" date="2024-02" db="EMBL/GenBank/DDBJ databases">
        <title>Genome analysis and characterization of Microbaculum marinisediminis sp. nov., isolated from marine sediment.</title>
        <authorList>
            <person name="Du Z.-J."/>
            <person name="Ye Y.-Q."/>
            <person name="Zhang Z.-R."/>
            <person name="Yuan S.-M."/>
            <person name="Zhang X.-Y."/>
        </authorList>
    </citation>
    <scope>NUCLEOTIDE SEQUENCE [LARGE SCALE GENOMIC DNA]</scope>
    <source>
        <strain evidence="9 10">SDUM1044001</strain>
    </source>
</reference>
<dbReference type="InterPro" id="IPR001851">
    <property type="entry name" value="ABC_transp_permease"/>
</dbReference>
<dbReference type="Proteomes" id="UP001378188">
    <property type="component" value="Unassembled WGS sequence"/>
</dbReference>
<keyword evidence="4" id="KW-0997">Cell inner membrane</keyword>
<dbReference type="Pfam" id="PF02653">
    <property type="entry name" value="BPD_transp_2"/>
    <property type="match status" value="1"/>
</dbReference>
<gene>
    <name evidence="9" type="ORF">V3328_03445</name>
</gene>
<comment type="caution">
    <text evidence="9">The sequence shown here is derived from an EMBL/GenBank/DDBJ whole genome shotgun (WGS) entry which is preliminary data.</text>
</comment>
<keyword evidence="10" id="KW-1185">Reference proteome</keyword>
<feature type="transmembrane region" description="Helical" evidence="8">
    <location>
        <begin position="173"/>
        <end position="198"/>
    </location>
</feature>
<proteinExistence type="predicted"/>
<feature type="transmembrane region" description="Helical" evidence="8">
    <location>
        <begin position="67"/>
        <end position="86"/>
    </location>
</feature>
<feature type="transmembrane region" description="Helical" evidence="8">
    <location>
        <begin position="98"/>
        <end position="125"/>
    </location>
</feature>